<keyword evidence="7" id="KW-0378">Hydrolase</keyword>
<keyword evidence="15" id="KW-1185">Reference proteome</keyword>
<evidence type="ECO:0000256" key="1">
    <source>
        <dbReference type="ARBA" id="ARBA00001936"/>
    </source>
</evidence>
<protein>
    <recommendedName>
        <fullName evidence="13">Endonuclease/exonuclease/phosphatase domain-containing protein</fullName>
    </recommendedName>
</protein>
<dbReference type="Proteomes" id="UP000266841">
    <property type="component" value="Unassembled WGS sequence"/>
</dbReference>
<evidence type="ECO:0000256" key="2">
    <source>
        <dbReference type="ARBA" id="ARBA00001946"/>
    </source>
</evidence>
<evidence type="ECO:0000256" key="12">
    <source>
        <dbReference type="SAM" id="Phobius"/>
    </source>
</evidence>
<keyword evidence="6" id="KW-0227">DNA damage</keyword>
<dbReference type="InterPro" id="IPR005135">
    <property type="entry name" value="Endo/exonuclease/phosphatase"/>
</dbReference>
<dbReference type="GO" id="GO:0004518">
    <property type="term" value="F:nuclease activity"/>
    <property type="evidence" value="ECO:0007669"/>
    <property type="project" value="UniProtKB-KW"/>
</dbReference>
<evidence type="ECO:0000313" key="15">
    <source>
        <dbReference type="Proteomes" id="UP000266841"/>
    </source>
</evidence>
<evidence type="ECO:0000256" key="10">
    <source>
        <dbReference type="ARBA" id="ARBA00023242"/>
    </source>
</evidence>
<dbReference type="GO" id="GO:0006302">
    <property type="term" value="P:double-strand break repair"/>
    <property type="evidence" value="ECO:0007669"/>
    <property type="project" value="TreeGrafter"/>
</dbReference>
<dbReference type="GO" id="GO:0046872">
    <property type="term" value="F:metal ion binding"/>
    <property type="evidence" value="ECO:0007669"/>
    <property type="project" value="UniProtKB-KW"/>
</dbReference>
<proteinExistence type="predicted"/>
<evidence type="ECO:0000256" key="3">
    <source>
        <dbReference type="ARBA" id="ARBA00004322"/>
    </source>
</evidence>
<keyword evidence="5" id="KW-0479">Metal-binding</keyword>
<dbReference type="EMBL" id="AGNL01044967">
    <property type="protein sequence ID" value="EJK49279.1"/>
    <property type="molecule type" value="Genomic_DNA"/>
</dbReference>
<feature type="compositionally biased region" description="Basic and acidic residues" evidence="11">
    <location>
        <begin position="60"/>
        <end position="74"/>
    </location>
</feature>
<evidence type="ECO:0000256" key="5">
    <source>
        <dbReference type="ARBA" id="ARBA00022723"/>
    </source>
</evidence>
<evidence type="ECO:0000256" key="8">
    <source>
        <dbReference type="ARBA" id="ARBA00022842"/>
    </source>
</evidence>
<dbReference type="InterPro" id="IPR051547">
    <property type="entry name" value="TDP2-like"/>
</dbReference>
<dbReference type="GO" id="GO:0070260">
    <property type="term" value="F:5'-tyrosyl-DNA phosphodiesterase activity"/>
    <property type="evidence" value="ECO:0007669"/>
    <property type="project" value="TreeGrafter"/>
</dbReference>
<comment type="caution">
    <text evidence="14">The sequence shown here is derived from an EMBL/GenBank/DDBJ whole genome shotgun (WGS) entry which is preliminary data.</text>
</comment>
<evidence type="ECO:0000256" key="9">
    <source>
        <dbReference type="ARBA" id="ARBA00023204"/>
    </source>
</evidence>
<keyword evidence="10" id="KW-0539">Nucleus</keyword>
<dbReference type="Gene3D" id="3.60.10.10">
    <property type="entry name" value="Endonuclease/exonuclease/phosphatase"/>
    <property type="match status" value="1"/>
</dbReference>
<evidence type="ECO:0000259" key="13">
    <source>
        <dbReference type="Pfam" id="PF03372"/>
    </source>
</evidence>
<dbReference type="PANTHER" id="PTHR15822:SF4">
    <property type="entry name" value="TYROSYL-DNA PHOSPHODIESTERASE 2"/>
    <property type="match status" value="1"/>
</dbReference>
<evidence type="ECO:0000256" key="11">
    <source>
        <dbReference type="SAM" id="MobiDB-lite"/>
    </source>
</evidence>
<evidence type="ECO:0000313" key="14">
    <source>
        <dbReference type="EMBL" id="EJK49279.1"/>
    </source>
</evidence>
<accession>K0RAH5</accession>
<keyword evidence="12" id="KW-1133">Transmembrane helix</keyword>
<sequence>MTEPRRRRVTLMVGRVESIAAAICLTVFAGGLIAMSCTLSSNEASQNGLKVTRSFPSGHHHADAASPKDGDPDHSLGGAKELVVASMNIAACQPSQSAPPGWNESNSTAALRGILLGLDADVIALQECPGGARWARDHFPGYNVLGATYSHADQVILLVRDGLKSPSAPSGERAVTGLPAVIAELELGSRNSLLVASVHLEPFERGDRKRQSQMRSLLDIADSKSSPILILGDTNMRDTEDEAMEDELGLQDIWKLAGQRDESRFTWDTMDHRNEIEGVFNRYYGSGTRQYQRRYDRMYFHGANKAKMEGKPTFELIANHPMTSNLDFLSDHFGMTSRFSLSFLSE</sequence>
<name>K0RAH5_THAOC</name>
<feature type="domain" description="Endonuclease/exonuclease/phosphatase" evidence="13">
    <location>
        <begin position="91"/>
        <end position="303"/>
    </location>
</feature>
<keyword evidence="4" id="KW-0540">Nuclease</keyword>
<dbReference type="AlphaFoldDB" id="K0RAH5"/>
<comment type="subcellular location">
    <subcellularLocation>
        <location evidence="3">Nucleus</location>
        <location evidence="3">PML body</location>
    </subcellularLocation>
</comment>
<comment type="cofactor">
    <cofactor evidence="1">
        <name>Mn(2+)</name>
        <dbReference type="ChEBI" id="CHEBI:29035"/>
    </cofactor>
</comment>
<keyword evidence="8" id="KW-0460">Magnesium</keyword>
<keyword evidence="12" id="KW-0812">Transmembrane</keyword>
<dbReference type="InterPro" id="IPR036691">
    <property type="entry name" value="Endo/exonu/phosph_ase_sf"/>
</dbReference>
<dbReference type="GO" id="GO:0003697">
    <property type="term" value="F:single-stranded DNA binding"/>
    <property type="evidence" value="ECO:0007669"/>
    <property type="project" value="TreeGrafter"/>
</dbReference>
<dbReference type="GO" id="GO:0005737">
    <property type="term" value="C:cytoplasm"/>
    <property type="evidence" value="ECO:0007669"/>
    <property type="project" value="TreeGrafter"/>
</dbReference>
<keyword evidence="9" id="KW-0234">DNA repair</keyword>
<dbReference type="OMA" id="CHSTHIW"/>
<dbReference type="OrthoDB" id="9975959at2759"/>
<feature type="region of interest" description="Disordered" evidence="11">
    <location>
        <begin position="50"/>
        <end position="77"/>
    </location>
</feature>
<organism evidence="14 15">
    <name type="scientific">Thalassiosira oceanica</name>
    <name type="common">Marine diatom</name>
    <dbReference type="NCBI Taxonomy" id="159749"/>
    <lineage>
        <taxon>Eukaryota</taxon>
        <taxon>Sar</taxon>
        <taxon>Stramenopiles</taxon>
        <taxon>Ochrophyta</taxon>
        <taxon>Bacillariophyta</taxon>
        <taxon>Coscinodiscophyceae</taxon>
        <taxon>Thalassiosirophycidae</taxon>
        <taxon>Thalassiosirales</taxon>
        <taxon>Thalassiosiraceae</taxon>
        <taxon>Thalassiosira</taxon>
    </lineage>
</organism>
<gene>
    <name evidence="14" type="ORF">THAOC_31864</name>
</gene>
<dbReference type="PANTHER" id="PTHR15822">
    <property type="entry name" value="TRAF AND TNF RECEPTOR-ASSOCIATED PROTEIN"/>
    <property type="match status" value="1"/>
</dbReference>
<evidence type="ECO:0000256" key="4">
    <source>
        <dbReference type="ARBA" id="ARBA00022722"/>
    </source>
</evidence>
<dbReference type="Pfam" id="PF03372">
    <property type="entry name" value="Exo_endo_phos"/>
    <property type="match status" value="1"/>
</dbReference>
<dbReference type="SUPFAM" id="SSF56219">
    <property type="entry name" value="DNase I-like"/>
    <property type="match status" value="1"/>
</dbReference>
<evidence type="ECO:0000256" key="6">
    <source>
        <dbReference type="ARBA" id="ARBA00022763"/>
    </source>
</evidence>
<evidence type="ECO:0000256" key="7">
    <source>
        <dbReference type="ARBA" id="ARBA00022801"/>
    </source>
</evidence>
<reference evidence="14 15" key="1">
    <citation type="journal article" date="2012" name="Genome Biol.">
        <title>Genome and low-iron response of an oceanic diatom adapted to chronic iron limitation.</title>
        <authorList>
            <person name="Lommer M."/>
            <person name="Specht M."/>
            <person name="Roy A.S."/>
            <person name="Kraemer L."/>
            <person name="Andreson R."/>
            <person name="Gutowska M.A."/>
            <person name="Wolf J."/>
            <person name="Bergner S.V."/>
            <person name="Schilhabel M.B."/>
            <person name="Klostermeier U.C."/>
            <person name="Beiko R.G."/>
            <person name="Rosenstiel P."/>
            <person name="Hippler M."/>
            <person name="Laroche J."/>
        </authorList>
    </citation>
    <scope>NUCLEOTIDE SEQUENCE [LARGE SCALE GENOMIC DNA]</scope>
    <source>
        <strain evidence="14 15">CCMP1005</strain>
    </source>
</reference>
<keyword evidence="12" id="KW-0472">Membrane</keyword>
<dbReference type="eggNOG" id="ENOG502SSNX">
    <property type="taxonomic scope" value="Eukaryota"/>
</dbReference>
<comment type="cofactor">
    <cofactor evidence="2">
        <name>Mg(2+)</name>
        <dbReference type="ChEBI" id="CHEBI:18420"/>
    </cofactor>
</comment>
<feature type="transmembrane region" description="Helical" evidence="12">
    <location>
        <begin position="12"/>
        <end position="35"/>
    </location>
</feature>